<dbReference type="OMA" id="HVIWTYV"/>
<keyword evidence="2" id="KW-1133">Transmembrane helix</keyword>
<evidence type="ECO:0000313" key="3">
    <source>
        <dbReference type="EMBL" id="ABR16110.1"/>
    </source>
</evidence>
<proteinExistence type="evidence at transcript level"/>
<dbReference type="EMBL" id="EF676191">
    <property type="protein sequence ID" value="ABR16110.1"/>
    <property type="molecule type" value="mRNA"/>
</dbReference>
<feature type="compositionally biased region" description="Basic and acidic residues" evidence="1">
    <location>
        <begin position="584"/>
        <end position="605"/>
    </location>
</feature>
<feature type="transmembrane region" description="Helical" evidence="2">
    <location>
        <begin position="186"/>
        <end position="206"/>
    </location>
</feature>
<keyword evidence="2" id="KW-0812">Transmembrane</keyword>
<name>B8LKD0_PICSI</name>
<feature type="transmembrane region" description="Helical" evidence="2">
    <location>
        <begin position="40"/>
        <end position="66"/>
    </location>
</feature>
<evidence type="ECO:0000256" key="1">
    <source>
        <dbReference type="SAM" id="MobiDB-lite"/>
    </source>
</evidence>
<sequence length="605" mass="67523">MDIPSGFPATLWSFLSFLPFFILLFLLGIIKGAIFCPVVWLVITIGNSAVIFGLWPAHVIWTYVCVVRAKRLGPNLKAVLCIGLPVPLILWPLVGLTGSILVGLGYGLFTPLVATFEAIGEEHENKFVDCILKGTWSTVKGSFTVVRDVTDTCFHSYFSLMDDLREQPPKNGSPLDIKLLELPGSLLVGLLGVIVDVPMIVLIALWKSPYMLLKGWHRLVHDLIGREGPFMETVCVPFAGLAILLWPLVVIAAVLSAFVSSFFLGFYAAVVVYQESSIKLGLAYVVSALALFDEYANDFLYMREGSCFPRPKYRSQNMPLSGTLSRRYSLSKEGSNGKSGSISPGNEMPGPQRSKSLKKSIQEMKTMQMWDHLFESYERYGRNLVGDNIIKLSDIEEWNHTAKCKILSVGLPAYSILQNLLCSAKHDSAGFRFTDGTEITAMNRTGDRLFEWFFEPLMIIKEQIKAEQLEESEELYLSKLVLLSGFPDRMKAWQNGGIPPPDDVRRAELEALSRRLQGIAASISIMPTFRRRFQNVVRNLHPVAVESVSSSVHSQGSIAESNISEVGSKSRNRISRLFSQKSGGRKEHSSDMTMQERNRYNDEAV</sequence>
<dbReference type="PANTHER" id="PTHR31133">
    <property type="entry name" value="MEMBRANE PROTEIN"/>
    <property type="match status" value="1"/>
</dbReference>
<dbReference type="AlphaFoldDB" id="B8LKD0"/>
<evidence type="ECO:0000256" key="2">
    <source>
        <dbReference type="SAM" id="Phobius"/>
    </source>
</evidence>
<feature type="region of interest" description="Disordered" evidence="1">
    <location>
        <begin position="329"/>
        <end position="358"/>
    </location>
</feature>
<feature type="transmembrane region" description="Helical" evidence="2">
    <location>
        <begin position="12"/>
        <end position="34"/>
    </location>
</feature>
<feature type="transmembrane region" description="Helical" evidence="2">
    <location>
        <begin position="78"/>
        <end position="106"/>
    </location>
</feature>
<reference evidence="3" key="1">
    <citation type="submission" date="2007-06" db="EMBL/GenBank/DDBJ databases">
        <title>Full length cDNA sequences from Sitka Spruce (Picea sitchensis).</title>
        <authorList>
            <person name="Ralph S.G."/>
            <person name="Chun H.E."/>
            <person name="Liao N."/>
            <person name="Ali J."/>
            <person name="Reid K."/>
            <person name="Kolosova N."/>
            <person name="Cooper N."/>
            <person name="Cullis C."/>
            <person name="Jancsik S."/>
            <person name="Moore R."/>
            <person name="Mayo M."/>
            <person name="Wagner S."/>
            <person name="Holt R.A."/>
            <person name="Jones S.J.M."/>
            <person name="Marra M.A."/>
            <person name="Ritland C.E."/>
            <person name="Ritland K."/>
            <person name="Bohlmann J."/>
        </authorList>
    </citation>
    <scope>NUCLEOTIDE SEQUENCE</scope>
    <source>
        <tissue evidence="3">Green portion of the leader tissue</tissue>
    </source>
</reference>
<dbReference type="InterPro" id="IPR040229">
    <property type="entry name" value="At3g27390-like"/>
</dbReference>
<dbReference type="PANTHER" id="PTHR31133:SF3">
    <property type="entry name" value="TRANSMEMBRANE PROTEIN"/>
    <property type="match status" value="1"/>
</dbReference>
<feature type="compositionally biased region" description="Polar residues" evidence="1">
    <location>
        <begin position="329"/>
        <end position="344"/>
    </location>
</feature>
<protein>
    <submittedName>
        <fullName evidence="3">Uncharacterized protein</fullName>
    </submittedName>
</protein>
<feature type="region of interest" description="Disordered" evidence="1">
    <location>
        <begin position="577"/>
        <end position="605"/>
    </location>
</feature>
<organism evidence="3">
    <name type="scientific">Picea sitchensis</name>
    <name type="common">Sitka spruce</name>
    <name type="synonym">Pinus sitchensis</name>
    <dbReference type="NCBI Taxonomy" id="3332"/>
    <lineage>
        <taxon>Eukaryota</taxon>
        <taxon>Viridiplantae</taxon>
        <taxon>Streptophyta</taxon>
        <taxon>Embryophyta</taxon>
        <taxon>Tracheophyta</taxon>
        <taxon>Spermatophyta</taxon>
        <taxon>Pinopsida</taxon>
        <taxon>Pinidae</taxon>
        <taxon>Conifers I</taxon>
        <taxon>Pinales</taxon>
        <taxon>Pinaceae</taxon>
        <taxon>Picea</taxon>
    </lineage>
</organism>
<accession>B8LKD0</accession>
<keyword evidence="2" id="KW-0472">Membrane</keyword>